<keyword evidence="3" id="KW-1185">Reference proteome</keyword>
<sequence>MELRSARDMERYSKEGLRKLEVSEGVSLRTVRRPGAPLQRSSEDPKLGGPWSQSCEADRRPEPYLRKVRRVQDRDRRRDRLVKMFW</sequence>
<evidence type="ECO:0000313" key="3">
    <source>
        <dbReference type="Proteomes" id="UP000729402"/>
    </source>
</evidence>
<feature type="region of interest" description="Disordered" evidence="1">
    <location>
        <begin position="31"/>
        <end position="58"/>
    </location>
</feature>
<organism evidence="2 3">
    <name type="scientific">Zizania palustris</name>
    <name type="common">Northern wild rice</name>
    <dbReference type="NCBI Taxonomy" id="103762"/>
    <lineage>
        <taxon>Eukaryota</taxon>
        <taxon>Viridiplantae</taxon>
        <taxon>Streptophyta</taxon>
        <taxon>Embryophyta</taxon>
        <taxon>Tracheophyta</taxon>
        <taxon>Spermatophyta</taxon>
        <taxon>Magnoliopsida</taxon>
        <taxon>Liliopsida</taxon>
        <taxon>Poales</taxon>
        <taxon>Poaceae</taxon>
        <taxon>BOP clade</taxon>
        <taxon>Oryzoideae</taxon>
        <taxon>Oryzeae</taxon>
        <taxon>Zizaniinae</taxon>
        <taxon>Zizania</taxon>
    </lineage>
</organism>
<reference evidence="2" key="2">
    <citation type="submission" date="2021-02" db="EMBL/GenBank/DDBJ databases">
        <authorList>
            <person name="Kimball J.A."/>
            <person name="Haas M.W."/>
            <person name="Macchietto M."/>
            <person name="Kono T."/>
            <person name="Duquette J."/>
            <person name="Shao M."/>
        </authorList>
    </citation>
    <scope>NUCLEOTIDE SEQUENCE</scope>
    <source>
        <tissue evidence="2">Fresh leaf tissue</tissue>
    </source>
</reference>
<dbReference type="EMBL" id="JAAALK010000290">
    <property type="protein sequence ID" value="KAG8047846.1"/>
    <property type="molecule type" value="Genomic_DNA"/>
</dbReference>
<dbReference type="Proteomes" id="UP000729402">
    <property type="component" value="Unassembled WGS sequence"/>
</dbReference>
<gene>
    <name evidence="2" type="ORF">GUJ93_ZPchr0008g11681</name>
</gene>
<name>A0A8J5R749_ZIZPA</name>
<evidence type="ECO:0000256" key="1">
    <source>
        <dbReference type="SAM" id="MobiDB-lite"/>
    </source>
</evidence>
<reference evidence="2" key="1">
    <citation type="journal article" date="2021" name="bioRxiv">
        <title>Whole Genome Assembly and Annotation of Northern Wild Rice, Zizania palustris L., Supports a Whole Genome Duplication in the Zizania Genus.</title>
        <authorList>
            <person name="Haas M."/>
            <person name="Kono T."/>
            <person name="Macchietto M."/>
            <person name="Millas R."/>
            <person name="McGilp L."/>
            <person name="Shao M."/>
            <person name="Duquette J."/>
            <person name="Hirsch C.N."/>
            <person name="Kimball J."/>
        </authorList>
    </citation>
    <scope>NUCLEOTIDE SEQUENCE</scope>
    <source>
        <tissue evidence="2">Fresh leaf tissue</tissue>
    </source>
</reference>
<protein>
    <submittedName>
        <fullName evidence="2">Uncharacterized protein</fullName>
    </submittedName>
</protein>
<proteinExistence type="predicted"/>
<dbReference type="AlphaFoldDB" id="A0A8J5R749"/>
<accession>A0A8J5R749</accession>
<evidence type="ECO:0000313" key="2">
    <source>
        <dbReference type="EMBL" id="KAG8047846.1"/>
    </source>
</evidence>
<comment type="caution">
    <text evidence="2">The sequence shown here is derived from an EMBL/GenBank/DDBJ whole genome shotgun (WGS) entry which is preliminary data.</text>
</comment>